<dbReference type="AlphaFoldDB" id="A0A916U6T6"/>
<dbReference type="GO" id="GO:0055085">
    <property type="term" value="P:transmembrane transport"/>
    <property type="evidence" value="ECO:0007669"/>
    <property type="project" value="InterPro"/>
</dbReference>
<protein>
    <submittedName>
        <fullName evidence="2">C4-dicarboxylate ABC transporter</fullName>
    </submittedName>
</protein>
<dbReference type="Proteomes" id="UP000637002">
    <property type="component" value="Unassembled WGS sequence"/>
</dbReference>
<dbReference type="NCBIfam" id="NF037995">
    <property type="entry name" value="TRAP_S1"/>
    <property type="match status" value="1"/>
</dbReference>
<dbReference type="RefSeq" id="WP_188608938.1">
    <property type="nucleotide sequence ID" value="NZ_BMGG01000003.1"/>
</dbReference>
<accession>A0A916U6T6</accession>
<proteinExistence type="predicted"/>
<organism evidence="2 3">
    <name type="scientific">Chelatococcus reniformis</name>
    <dbReference type="NCBI Taxonomy" id="1494448"/>
    <lineage>
        <taxon>Bacteria</taxon>
        <taxon>Pseudomonadati</taxon>
        <taxon>Pseudomonadota</taxon>
        <taxon>Alphaproteobacteria</taxon>
        <taxon>Hyphomicrobiales</taxon>
        <taxon>Chelatococcaceae</taxon>
        <taxon>Chelatococcus</taxon>
    </lineage>
</organism>
<keyword evidence="1" id="KW-0732">Signal</keyword>
<evidence type="ECO:0000256" key="1">
    <source>
        <dbReference type="ARBA" id="ARBA00022729"/>
    </source>
</evidence>
<dbReference type="Pfam" id="PF03480">
    <property type="entry name" value="DctP"/>
    <property type="match status" value="1"/>
</dbReference>
<reference evidence="2" key="2">
    <citation type="submission" date="2020-09" db="EMBL/GenBank/DDBJ databases">
        <authorList>
            <person name="Sun Q."/>
            <person name="Zhou Y."/>
        </authorList>
    </citation>
    <scope>NUCLEOTIDE SEQUENCE</scope>
    <source>
        <strain evidence="2">CGMCC 1.12919</strain>
    </source>
</reference>
<gene>
    <name evidence="2" type="ORF">GCM10010994_19280</name>
</gene>
<comment type="caution">
    <text evidence="2">The sequence shown here is derived from an EMBL/GenBank/DDBJ whole genome shotgun (WGS) entry which is preliminary data.</text>
</comment>
<reference evidence="2" key="1">
    <citation type="journal article" date="2014" name="Int. J. Syst. Evol. Microbiol.">
        <title>Complete genome sequence of Corynebacterium casei LMG S-19264T (=DSM 44701T), isolated from a smear-ripened cheese.</title>
        <authorList>
            <consortium name="US DOE Joint Genome Institute (JGI-PGF)"/>
            <person name="Walter F."/>
            <person name="Albersmeier A."/>
            <person name="Kalinowski J."/>
            <person name="Ruckert C."/>
        </authorList>
    </citation>
    <scope>NUCLEOTIDE SEQUENCE</scope>
    <source>
        <strain evidence="2">CGMCC 1.12919</strain>
    </source>
</reference>
<keyword evidence="3" id="KW-1185">Reference proteome</keyword>
<dbReference type="CDD" id="cd13601">
    <property type="entry name" value="PBP2_TRAP_DctP1_3_4_like"/>
    <property type="match status" value="1"/>
</dbReference>
<dbReference type="InterPro" id="IPR038404">
    <property type="entry name" value="TRAP_DctP_sf"/>
</dbReference>
<name>A0A916U6T6_9HYPH</name>
<evidence type="ECO:0000313" key="3">
    <source>
        <dbReference type="Proteomes" id="UP000637002"/>
    </source>
</evidence>
<sequence>MQRMISRGVMGAGLAIGVVALLGAGTAIAETIKLKLADRLPQEHYVARYTTEYWIDEVQKGTGGKVAIQRFPSERLGKSKDMLMLTKSGVVDIGEYVPGYLGDQMPLSTVGELPGIVPTACAASFAYEALARPGGLLDKAELKRQGLRLLYAVGLPAYQLFTSKQIGDLASLEGLKVRSTGPAMDSGLRQLGITPIRMSAAELNESFSRGTVDGTAFPAASIFSYDLQKQAKYATTGLSFGSSITFYAISTRVWDKLPADVQKVMAEAGERTTRHGCKLIDADDKAAFERLREGGTALVTLPDQQREKFNALLSPVAVEWADGQDKKGRAGSETLKAFRAAIPTP</sequence>
<dbReference type="EMBL" id="BMGG01000003">
    <property type="protein sequence ID" value="GGC60783.1"/>
    <property type="molecule type" value="Genomic_DNA"/>
</dbReference>
<dbReference type="InterPro" id="IPR018389">
    <property type="entry name" value="DctP_fam"/>
</dbReference>
<evidence type="ECO:0000313" key="2">
    <source>
        <dbReference type="EMBL" id="GGC60783.1"/>
    </source>
</evidence>
<dbReference type="Gene3D" id="3.40.190.170">
    <property type="entry name" value="Bacterial extracellular solute-binding protein, family 7"/>
    <property type="match status" value="1"/>
</dbReference>
<dbReference type="PANTHER" id="PTHR33376:SF15">
    <property type="entry name" value="BLL6794 PROTEIN"/>
    <property type="match status" value="1"/>
</dbReference>
<dbReference type="PANTHER" id="PTHR33376">
    <property type="match status" value="1"/>
</dbReference>